<accession>A0ACB8B0D4</accession>
<reference evidence="1" key="1">
    <citation type="journal article" date="2021" name="New Phytol.">
        <title>Evolutionary innovations through gain and loss of genes in the ectomycorrhizal Boletales.</title>
        <authorList>
            <person name="Wu G."/>
            <person name="Miyauchi S."/>
            <person name="Morin E."/>
            <person name="Kuo A."/>
            <person name="Drula E."/>
            <person name="Varga T."/>
            <person name="Kohler A."/>
            <person name="Feng B."/>
            <person name="Cao Y."/>
            <person name="Lipzen A."/>
            <person name="Daum C."/>
            <person name="Hundley H."/>
            <person name="Pangilinan J."/>
            <person name="Johnson J."/>
            <person name="Barry K."/>
            <person name="LaButti K."/>
            <person name="Ng V."/>
            <person name="Ahrendt S."/>
            <person name="Min B."/>
            <person name="Choi I.G."/>
            <person name="Park H."/>
            <person name="Plett J.M."/>
            <person name="Magnuson J."/>
            <person name="Spatafora J.W."/>
            <person name="Nagy L.G."/>
            <person name="Henrissat B."/>
            <person name="Grigoriev I.V."/>
            <person name="Yang Z.L."/>
            <person name="Xu J."/>
            <person name="Martin F.M."/>
        </authorList>
    </citation>
    <scope>NUCLEOTIDE SEQUENCE</scope>
    <source>
        <strain evidence="1">KUC20120723A-06</strain>
    </source>
</reference>
<proteinExistence type="predicted"/>
<evidence type="ECO:0000313" key="2">
    <source>
        <dbReference type="Proteomes" id="UP000790709"/>
    </source>
</evidence>
<dbReference type="Proteomes" id="UP000790709">
    <property type="component" value="Unassembled WGS sequence"/>
</dbReference>
<gene>
    <name evidence="1" type="ORF">BV22DRAFT_916000</name>
</gene>
<organism evidence="1 2">
    <name type="scientific">Leucogyrophana mollusca</name>
    <dbReference type="NCBI Taxonomy" id="85980"/>
    <lineage>
        <taxon>Eukaryota</taxon>
        <taxon>Fungi</taxon>
        <taxon>Dikarya</taxon>
        <taxon>Basidiomycota</taxon>
        <taxon>Agaricomycotina</taxon>
        <taxon>Agaricomycetes</taxon>
        <taxon>Agaricomycetidae</taxon>
        <taxon>Boletales</taxon>
        <taxon>Boletales incertae sedis</taxon>
        <taxon>Leucogyrophana</taxon>
    </lineage>
</organism>
<sequence>MTPIHGPRQSPPTYIAHIGFHGLLYAFGFGYVAVYAIDPMCTLLILRANDRHFAPVTSKTSLPRLERVRVSIYRDREVHSIVTCHRHADHAYGWVSLPLPVDKSHINPYGDDKTWTRLKNILLPLNYELPVPHSRKISYFL</sequence>
<name>A0ACB8B0D4_9AGAM</name>
<protein>
    <submittedName>
        <fullName evidence="1">Uncharacterized protein</fullName>
    </submittedName>
</protein>
<comment type="caution">
    <text evidence="1">The sequence shown here is derived from an EMBL/GenBank/DDBJ whole genome shotgun (WGS) entry which is preliminary data.</text>
</comment>
<evidence type="ECO:0000313" key="1">
    <source>
        <dbReference type="EMBL" id="KAH7918152.1"/>
    </source>
</evidence>
<dbReference type="EMBL" id="MU266842">
    <property type="protein sequence ID" value="KAH7918152.1"/>
    <property type="molecule type" value="Genomic_DNA"/>
</dbReference>
<keyword evidence="2" id="KW-1185">Reference proteome</keyword>